<dbReference type="PROSITE" id="PS50102">
    <property type="entry name" value="RRM"/>
    <property type="match status" value="1"/>
</dbReference>
<dbReference type="SUPFAM" id="SSF54928">
    <property type="entry name" value="RNA-binding domain, RBD"/>
    <property type="match status" value="1"/>
</dbReference>
<evidence type="ECO:0000256" key="5">
    <source>
        <dbReference type="PROSITE-ProRule" id="PRU00176"/>
    </source>
</evidence>
<keyword evidence="4 6" id="KW-0862">Zinc</keyword>
<dbReference type="Gene3D" id="3.30.70.330">
    <property type="match status" value="1"/>
</dbReference>
<reference evidence="10 12" key="1">
    <citation type="submission" date="2015-02" db="EMBL/GenBank/DDBJ databases">
        <authorList>
            <person name="Chooi Y.-H."/>
        </authorList>
    </citation>
    <scope>NUCLEOTIDE SEQUENCE [LARGE SCALE GENOMIC DNA]</scope>
    <source>
        <strain evidence="10">E3</strain>
    </source>
</reference>
<dbReference type="STRING" id="37360.A0A0G4IYY5"/>
<dbReference type="InterPro" id="IPR035979">
    <property type="entry name" value="RBD_domain_sf"/>
</dbReference>
<evidence type="ECO:0000256" key="1">
    <source>
        <dbReference type="ARBA" id="ARBA00022723"/>
    </source>
</evidence>
<dbReference type="PANTHER" id="PTHR12620">
    <property type="entry name" value="U2 SNRNP AUXILIARY FACTOR, SMALL SUBUNIT"/>
    <property type="match status" value="1"/>
</dbReference>
<evidence type="ECO:0000256" key="4">
    <source>
        <dbReference type="ARBA" id="ARBA00022833"/>
    </source>
</evidence>
<keyword evidence="5" id="KW-0694">RNA-binding</keyword>
<dbReference type="InterPro" id="IPR009145">
    <property type="entry name" value="U2AF_small"/>
</dbReference>
<dbReference type="AlphaFoldDB" id="A0A0G4IYY5"/>
<evidence type="ECO:0000259" key="8">
    <source>
        <dbReference type="PROSITE" id="PS50102"/>
    </source>
</evidence>
<evidence type="ECO:0000313" key="11">
    <source>
        <dbReference type="EMBL" id="SPQ94023.1"/>
    </source>
</evidence>
<keyword evidence="11" id="KW-0496">Mitochondrion</keyword>
<dbReference type="GO" id="GO:0003723">
    <property type="term" value="F:RNA binding"/>
    <property type="evidence" value="ECO:0007669"/>
    <property type="project" value="UniProtKB-UniRule"/>
</dbReference>
<feature type="region of interest" description="Disordered" evidence="7">
    <location>
        <begin position="184"/>
        <end position="284"/>
    </location>
</feature>
<dbReference type="OrthoDB" id="423462at2759"/>
<evidence type="ECO:0000256" key="7">
    <source>
        <dbReference type="SAM" id="MobiDB-lite"/>
    </source>
</evidence>
<feature type="domain" description="RRM" evidence="8">
    <location>
        <begin position="83"/>
        <end position="146"/>
    </location>
</feature>
<dbReference type="OMA" id="NPPMAVA"/>
<feature type="zinc finger region" description="C3H1-type" evidence="6">
    <location>
        <begin position="148"/>
        <end position="175"/>
    </location>
</feature>
<dbReference type="Pfam" id="PF00076">
    <property type="entry name" value="RRM_1"/>
    <property type="match status" value="1"/>
</dbReference>
<dbReference type="InterPro" id="IPR000571">
    <property type="entry name" value="Znf_CCCH"/>
</dbReference>
<feature type="domain" description="C3H1-type" evidence="9">
    <location>
        <begin position="12"/>
        <end position="40"/>
    </location>
</feature>
<protein>
    <submittedName>
        <fullName evidence="10">Uncharacterized protein</fullName>
    </submittedName>
</protein>
<dbReference type="Pfam" id="PF00642">
    <property type="entry name" value="zf-CCCH"/>
    <property type="match status" value="1"/>
</dbReference>
<keyword evidence="2" id="KW-0677">Repeat</keyword>
<dbReference type="SMART" id="SM00356">
    <property type="entry name" value="ZnF_C3H1"/>
    <property type="match status" value="2"/>
</dbReference>
<dbReference type="InterPro" id="IPR000504">
    <property type="entry name" value="RRM_dom"/>
</dbReference>
<reference evidence="11 13" key="2">
    <citation type="submission" date="2018-03" db="EMBL/GenBank/DDBJ databases">
        <authorList>
            <person name="Fogelqvist J."/>
        </authorList>
    </citation>
    <scope>NUCLEOTIDE SEQUENCE [LARGE SCALE GENOMIC DNA]</scope>
</reference>
<feature type="compositionally biased region" description="Basic and acidic residues" evidence="7">
    <location>
        <begin position="194"/>
        <end position="284"/>
    </location>
</feature>
<dbReference type="Proteomes" id="UP000039324">
    <property type="component" value="Unassembled WGS sequence"/>
</dbReference>
<evidence type="ECO:0000256" key="2">
    <source>
        <dbReference type="ARBA" id="ARBA00022737"/>
    </source>
</evidence>
<dbReference type="InterPro" id="IPR003954">
    <property type="entry name" value="RRM_euk-type"/>
</dbReference>
<feature type="zinc finger region" description="C3H1-type" evidence="6">
    <location>
        <begin position="12"/>
        <end position="40"/>
    </location>
</feature>
<dbReference type="Proteomes" id="UP000290189">
    <property type="component" value="Unassembled WGS sequence"/>
</dbReference>
<evidence type="ECO:0000313" key="10">
    <source>
        <dbReference type="EMBL" id="CEP00477.1"/>
    </source>
</evidence>
<dbReference type="PRINTS" id="PR01848">
    <property type="entry name" value="U2AUXFACTOR"/>
</dbReference>
<feature type="domain" description="C3H1-type" evidence="9">
    <location>
        <begin position="148"/>
        <end position="175"/>
    </location>
</feature>
<dbReference type="SMART" id="SM00361">
    <property type="entry name" value="RRM_1"/>
    <property type="match status" value="1"/>
</dbReference>
<organism evidence="10 12">
    <name type="scientific">Plasmodiophora brassicae</name>
    <name type="common">Clubroot disease agent</name>
    <dbReference type="NCBI Taxonomy" id="37360"/>
    <lineage>
        <taxon>Eukaryota</taxon>
        <taxon>Sar</taxon>
        <taxon>Rhizaria</taxon>
        <taxon>Endomyxa</taxon>
        <taxon>Phytomyxea</taxon>
        <taxon>Plasmodiophorida</taxon>
        <taxon>Plasmodiophoridae</taxon>
        <taxon>Plasmodiophora</taxon>
    </lineage>
</organism>
<gene>
    <name evidence="10" type="ORF">PBRA_001531</name>
    <name evidence="11" type="ORF">PLBR_LOCUS1238</name>
</gene>
<sequence>MADRLARIFGTEEDKVNCPFYFKIGACRHGNRCSRMHVRPNFSQTVLIPHLYNPPHGNLVTGPSGLSEVGSPEDQQFYFDFTDDLLDELNKFGRVEELHVCQNLGDHMFGNVYVKFRDEEEAERALAGVIGRCYAGQLIQAEYSPVTDFREARCRQYDEETCARGGYCNFMHLKAVPPHLKGYLRSATRGRGGGGRDDFKRAPPAYHREEHDRRGRVDHRRDNGGYDRRDDYRDRRDRDDRDRRGRDRNPRGSRDDYRDAPRRDNSAERRRQIAEWNREREVQQ</sequence>
<keyword evidence="1 6" id="KW-0479">Metal-binding</keyword>
<evidence type="ECO:0000256" key="6">
    <source>
        <dbReference type="PROSITE-ProRule" id="PRU00723"/>
    </source>
</evidence>
<dbReference type="GO" id="GO:0089701">
    <property type="term" value="C:U2AF complex"/>
    <property type="evidence" value="ECO:0007669"/>
    <property type="project" value="InterPro"/>
</dbReference>
<geneLocation type="mitochondrion" evidence="11"/>
<dbReference type="GO" id="GO:0000398">
    <property type="term" value="P:mRNA splicing, via spliceosome"/>
    <property type="evidence" value="ECO:0007669"/>
    <property type="project" value="InterPro"/>
</dbReference>
<dbReference type="EMBL" id="CDSF01000101">
    <property type="protein sequence ID" value="CEP00477.1"/>
    <property type="molecule type" value="Genomic_DNA"/>
</dbReference>
<proteinExistence type="predicted"/>
<dbReference type="GO" id="GO:0008270">
    <property type="term" value="F:zinc ion binding"/>
    <property type="evidence" value="ECO:0007669"/>
    <property type="project" value="UniProtKB-KW"/>
</dbReference>
<accession>A0A0G4IYY5</accession>
<evidence type="ECO:0000313" key="13">
    <source>
        <dbReference type="Proteomes" id="UP000290189"/>
    </source>
</evidence>
<dbReference type="EMBL" id="OVEO01000002">
    <property type="protein sequence ID" value="SPQ94023.1"/>
    <property type="molecule type" value="Genomic_DNA"/>
</dbReference>
<evidence type="ECO:0000259" key="9">
    <source>
        <dbReference type="PROSITE" id="PS50103"/>
    </source>
</evidence>
<keyword evidence="3 6" id="KW-0863">Zinc-finger</keyword>
<name>A0A0G4IYY5_PLABS</name>
<dbReference type="PROSITE" id="PS50103">
    <property type="entry name" value="ZF_C3H1"/>
    <property type="match status" value="2"/>
</dbReference>
<evidence type="ECO:0000256" key="3">
    <source>
        <dbReference type="ARBA" id="ARBA00022771"/>
    </source>
</evidence>
<dbReference type="InterPro" id="IPR012677">
    <property type="entry name" value="Nucleotide-bd_a/b_plait_sf"/>
</dbReference>
<evidence type="ECO:0000313" key="12">
    <source>
        <dbReference type="Proteomes" id="UP000039324"/>
    </source>
</evidence>
<keyword evidence="12" id="KW-1185">Reference proteome</keyword>